<dbReference type="InterPro" id="IPR012938">
    <property type="entry name" value="Glc/Sorbosone_DH"/>
</dbReference>
<dbReference type="InterPro" id="IPR022409">
    <property type="entry name" value="PKD/Chitinase_dom"/>
</dbReference>
<dbReference type="InterPro" id="IPR013783">
    <property type="entry name" value="Ig-like_fold"/>
</dbReference>
<dbReference type="SUPFAM" id="SSF52317">
    <property type="entry name" value="Class I glutamine amidotransferase-like"/>
    <property type="match status" value="1"/>
</dbReference>
<evidence type="ECO:0000259" key="3">
    <source>
        <dbReference type="PROSITE" id="PS50093"/>
    </source>
</evidence>
<dbReference type="Gene3D" id="3.40.50.880">
    <property type="match status" value="1"/>
</dbReference>
<feature type="domain" description="CBM6" evidence="4">
    <location>
        <begin position="920"/>
        <end position="1054"/>
    </location>
</feature>
<comment type="caution">
    <text evidence="5">The sequence shown here is derived from an EMBL/GenBank/DDBJ whole genome shotgun (WGS) entry which is preliminary data.</text>
</comment>
<dbReference type="InterPro" id="IPR035986">
    <property type="entry name" value="PKD_dom_sf"/>
</dbReference>
<dbReference type="PANTHER" id="PTHR40469:SF2">
    <property type="entry name" value="GALACTOSE-BINDING DOMAIN-LIKE SUPERFAMILY PROTEIN"/>
    <property type="match status" value="1"/>
</dbReference>
<dbReference type="PANTHER" id="PTHR40469">
    <property type="entry name" value="SECRETED GLYCOSYL HYDROLASE"/>
    <property type="match status" value="1"/>
</dbReference>
<name>A0A4Q9GM84_9MICO</name>
<evidence type="ECO:0000256" key="2">
    <source>
        <dbReference type="SAM" id="SignalP"/>
    </source>
</evidence>
<dbReference type="EMBL" id="SISG01000002">
    <property type="protein sequence ID" value="TBN55448.1"/>
    <property type="molecule type" value="Genomic_DNA"/>
</dbReference>
<dbReference type="Pfam" id="PF17851">
    <property type="entry name" value="GH43_C2"/>
    <property type="match status" value="2"/>
</dbReference>
<dbReference type="InterPro" id="IPR058094">
    <property type="entry name" value="Ig-like_OmpL47-like"/>
</dbReference>
<dbReference type="Pfam" id="PF00801">
    <property type="entry name" value="PKD"/>
    <property type="match status" value="1"/>
</dbReference>
<proteinExistence type="predicted"/>
<dbReference type="PROSITE" id="PS50093">
    <property type="entry name" value="PKD"/>
    <property type="match status" value="2"/>
</dbReference>
<dbReference type="SUPFAM" id="SSF49299">
    <property type="entry name" value="PKD domain"/>
    <property type="match status" value="2"/>
</dbReference>
<dbReference type="Pfam" id="PF07995">
    <property type="entry name" value="GSDH"/>
    <property type="match status" value="1"/>
</dbReference>
<evidence type="ECO:0000256" key="1">
    <source>
        <dbReference type="ARBA" id="ARBA00022729"/>
    </source>
</evidence>
<dbReference type="SMART" id="SM00606">
    <property type="entry name" value="CBD_IV"/>
    <property type="match status" value="1"/>
</dbReference>
<feature type="domain" description="PKD" evidence="3">
    <location>
        <begin position="727"/>
        <end position="809"/>
    </location>
</feature>
<dbReference type="InterPro" id="IPR032109">
    <property type="entry name" value="Big_3_5"/>
</dbReference>
<dbReference type="Gene3D" id="2.120.10.30">
    <property type="entry name" value="TolB, C-terminal domain"/>
    <property type="match status" value="1"/>
</dbReference>
<dbReference type="InterPro" id="IPR041542">
    <property type="entry name" value="GH43_C2"/>
</dbReference>
<dbReference type="Gene3D" id="2.60.120.200">
    <property type="match status" value="2"/>
</dbReference>
<keyword evidence="6" id="KW-1185">Reference proteome</keyword>
<dbReference type="InterPro" id="IPR006584">
    <property type="entry name" value="Cellulose-bd_IV"/>
</dbReference>
<dbReference type="GO" id="GO:0030246">
    <property type="term" value="F:carbohydrate binding"/>
    <property type="evidence" value="ECO:0007669"/>
    <property type="project" value="InterPro"/>
</dbReference>
<reference evidence="6" key="1">
    <citation type="submission" date="2019-02" db="EMBL/GenBank/DDBJ databases">
        <title>Glaciihabitans arcticus sp. nov., a psychrotolerant bacterium isolated from polar soil.</title>
        <authorList>
            <person name="Dahal R.H."/>
        </authorList>
    </citation>
    <scope>NUCLEOTIDE SEQUENCE [LARGE SCALE GENOMIC DNA]</scope>
    <source>
        <strain evidence="6">RP-3-7</strain>
    </source>
</reference>
<dbReference type="InterPro" id="IPR008979">
    <property type="entry name" value="Galactose-bd-like_sf"/>
</dbReference>
<dbReference type="Gene3D" id="2.60.40.10">
    <property type="entry name" value="Immunoglobulins"/>
    <property type="match status" value="4"/>
</dbReference>
<dbReference type="InterPro" id="IPR000601">
    <property type="entry name" value="PKD_dom"/>
</dbReference>
<dbReference type="InterPro" id="IPR029062">
    <property type="entry name" value="Class_I_gatase-like"/>
</dbReference>
<dbReference type="RefSeq" id="WP_130983019.1">
    <property type="nucleotide sequence ID" value="NZ_SISG01000002.1"/>
</dbReference>
<feature type="domain" description="PKD" evidence="3">
    <location>
        <begin position="1092"/>
        <end position="1155"/>
    </location>
</feature>
<dbReference type="SMART" id="SM00089">
    <property type="entry name" value="PKD"/>
    <property type="match status" value="2"/>
</dbReference>
<dbReference type="InterPro" id="IPR005084">
    <property type="entry name" value="CBM6"/>
</dbReference>
<dbReference type="Pfam" id="PF03422">
    <property type="entry name" value="CBM_6"/>
    <property type="match status" value="1"/>
</dbReference>
<feature type="chain" id="PRO_5020429821" evidence="2">
    <location>
        <begin position="34"/>
        <end position="1925"/>
    </location>
</feature>
<gene>
    <name evidence="5" type="ORF">EYE40_14675</name>
</gene>
<dbReference type="PROSITE" id="PS51175">
    <property type="entry name" value="CBM6"/>
    <property type="match status" value="1"/>
</dbReference>
<protein>
    <submittedName>
        <fullName evidence="5">DUF1349 domain-containing protein</fullName>
    </submittedName>
</protein>
<dbReference type="Pfam" id="PF06283">
    <property type="entry name" value="ThuA"/>
    <property type="match status" value="1"/>
</dbReference>
<sequence>MFTFSGRTILTRPLALVASLALSLSVLVPVSQAASAQPAAAAPAAPAVEAAAAGDFKVLVFSKTAGFAHSARDEAEQAIVALGAANNFDVVIDSDAARFTEAGLAEFDAVVFNSTTGDVLDPTQQAAFEAYIQGGGGFVGLHSATDTEYDWDWYRQLVGGYFESHPDQQNATIKVEDHVHPSTAHLGDTWQRFDEWYNIRNQDRDKIHVLLSLDEKSYQGGADGAEHPIAWCQDFDGGRSWYTGLGHTEASYTEAAFLTHLLGGIETAAGVVAASCGASQTSSYELVPLDENTSNPMLLDVADDGSVFYAERDGRLRLIDPTTNVTTTVMTLPVTIANEDGLLGIILDPDFTTNGWIYAYWGPSAVGSEGPHNRLSRFTYDFTSKTAALNTEKYLLKVVTQRNTCCHAGGDMEFDNEGNLILVTGDNTNPFESSGFNPIDERVGHEDYDAQRSSGNTNDLRGKVLRITPQDDGTYTVPAGNLFAANTALTRPEIYGMGFRNPFRIGIDPKTNNIIVADYGPDSNAASATRGPDGRVEWNLLTEAGNYGWPYCHSNTCYNDFNFETNASGAVFNPNALVNNSPNNTGLTNLPPAKSATVWYGYGTNPLFPEIGGGGAPMGGPVYRFDEDLDSDVKWPEYWDGKALFGEWNQGKMYSFQLDTPTGDTVVDINRILPGIFDNNAGWARPMDFQFGPDGALYVIDWGSGFGGNNDDSGIYKVNYTKGDPSPIARGSADVTDGAGPLTVKFDSTGTRHPLSKPITLQWTFGDGSDPVSTPNPTHTYQLNGEYTAQLLVTDSDGKTATANVTIVVGNQRPVVTINFPDDGGFFEFGDQVRYEVSVVDPDGDFDCDAVTLTPALGHDSHAHPMEELEGCEGFLQTSRDDGHGAEANLFWVVEARYTDDGGAANVPLQGFALQVLQPKRLQSEFFTSTGRVGGTGGPDDGVRIETTSDTAGGGSNIGFVETNDWWAHEPASLLNIETLTLRAANPNETGIVSARWGSPTGTELGQFTITNTGGWQAYQDFSLTLPDVVPTGTGGLFFVLLNGGVNVNWLEVSGAGVTSNVRPTLALDASPLAGPAPLVVDAEATATDPDGDTASLVYRWNKGEGAGLEVGTAAQSFTYTTPGTYRLTVRATDALGAYQEKYVTVIVTDPLTGMCLQGRSDGFDGTVLDEERWPTVIRRNQDIAVDNGHLVIPASKTDIYGTDPGTVSNIVLQPLQSGAWQATTKVTIPARAQYQQAGLIVYGDDNNYVKMVIQGRSAAPDAAQRVIQFAIEKGGTATETNSSNLGTAFPDTVYLRLTSNGTTITGSYSDNGIDYTSLPASPDFTAIANPKIGLTSFANSGSLPGIINAEFDWFTITPDETAVAGPDDEFDGTSLNGCRWQVLRESAGDYRVSDGSLRIDTSPLDIYGADTGARNFVLQDQPEGDWVVETKVDGSLLDRQYQQGGIILHADDDNYVKLDILSTNTAGSAITRNLELRSEINGVVQEPQQNADEPENAIVYLRLGKTGNVVTGWHSANGTDWTQFAQTLTNPGLNNAKIGLFALGAPVQTAVGTVGFEYFRVVPPAAPLTVTATVDPAAPTASGWYDGDVSVTLATEGGLDTVYREFALDGGIWQEYTTPVIVSESGSHSLAYRATSGGDATDEATVTFKIDTDAPVSSATVDEVARSVTLRAADAGSGLARIEYSQGDTAWLPYTAPVVVGDALSTVKFRAVDKAGNVEATNAATVPAVGIVLTPSATAALAASGKVVYGAAHSVTVRVSGPGATPTGSVDVVLGNVSVGTAVLVNGRATVAVNRTALLPGVSTLSVRYSGDAVFEASTDTVEVTVVKATSKVTAKVVKKIVYSGTRHVFTVKVTSSAPVTGTITIKKGTKVVASGFSVVNGVAKVSLAKGLPIGTHKLTVHYSGSDGVAGSKTGSITVTVKRR</sequence>
<dbReference type="CDD" id="cd00146">
    <property type="entry name" value="PKD"/>
    <property type="match status" value="2"/>
</dbReference>
<dbReference type="NCBIfam" id="NF047446">
    <property type="entry name" value="barrel_OmpL47"/>
    <property type="match status" value="1"/>
</dbReference>
<evidence type="ECO:0000313" key="6">
    <source>
        <dbReference type="Proteomes" id="UP000294194"/>
    </source>
</evidence>
<dbReference type="GO" id="GO:0005975">
    <property type="term" value="P:carbohydrate metabolic process"/>
    <property type="evidence" value="ECO:0007669"/>
    <property type="project" value="UniProtKB-ARBA"/>
</dbReference>
<dbReference type="Proteomes" id="UP000294194">
    <property type="component" value="Unassembled WGS sequence"/>
</dbReference>
<dbReference type="SUPFAM" id="SSF50952">
    <property type="entry name" value="Soluble quinoprotein glucose dehydrogenase"/>
    <property type="match status" value="1"/>
</dbReference>
<dbReference type="Pfam" id="PF18911">
    <property type="entry name" value="PKD_4"/>
    <property type="match status" value="1"/>
</dbReference>
<dbReference type="InterPro" id="IPR029010">
    <property type="entry name" value="ThuA-like"/>
</dbReference>
<dbReference type="InterPro" id="IPR013320">
    <property type="entry name" value="ConA-like_dom_sf"/>
</dbReference>
<organism evidence="5 6">
    <name type="scientific">Glaciihabitans arcticus</name>
    <dbReference type="NCBI Taxonomy" id="2668039"/>
    <lineage>
        <taxon>Bacteria</taxon>
        <taxon>Bacillati</taxon>
        <taxon>Actinomycetota</taxon>
        <taxon>Actinomycetes</taxon>
        <taxon>Micrococcales</taxon>
        <taxon>Microbacteriaceae</taxon>
        <taxon>Glaciihabitans</taxon>
    </lineage>
</organism>
<dbReference type="SUPFAM" id="SSF49785">
    <property type="entry name" value="Galactose-binding domain-like"/>
    <property type="match status" value="1"/>
</dbReference>
<dbReference type="InterPro" id="IPR011042">
    <property type="entry name" value="6-blade_b-propeller_TolB-like"/>
</dbReference>
<dbReference type="SUPFAM" id="SSF49899">
    <property type="entry name" value="Concanavalin A-like lectins/glucanases"/>
    <property type="match status" value="2"/>
</dbReference>
<dbReference type="InterPro" id="IPR011041">
    <property type="entry name" value="Quinoprot_gluc/sorb_DH_b-prop"/>
</dbReference>
<keyword evidence="1 2" id="KW-0732">Signal</keyword>
<dbReference type="Gene3D" id="2.60.120.260">
    <property type="entry name" value="Galactose-binding domain-like"/>
    <property type="match status" value="1"/>
</dbReference>
<feature type="signal peptide" evidence="2">
    <location>
        <begin position="1"/>
        <end position="33"/>
    </location>
</feature>
<evidence type="ECO:0000313" key="5">
    <source>
        <dbReference type="EMBL" id="TBN55448.1"/>
    </source>
</evidence>
<dbReference type="CDD" id="cd04084">
    <property type="entry name" value="CBM6_xylanase-like"/>
    <property type="match status" value="1"/>
</dbReference>
<accession>A0A4Q9GM84</accession>
<dbReference type="Pfam" id="PF16640">
    <property type="entry name" value="Big_3_5"/>
    <property type="match status" value="2"/>
</dbReference>
<evidence type="ECO:0000259" key="4">
    <source>
        <dbReference type="PROSITE" id="PS51175"/>
    </source>
</evidence>